<feature type="region of interest" description="Disordered" evidence="1">
    <location>
        <begin position="41"/>
        <end position="62"/>
    </location>
</feature>
<evidence type="ECO:0000313" key="3">
    <source>
        <dbReference type="Proteomes" id="UP001231189"/>
    </source>
</evidence>
<dbReference type="EMBL" id="JAUUTY010000003">
    <property type="protein sequence ID" value="KAK1668781.1"/>
    <property type="molecule type" value="Genomic_DNA"/>
</dbReference>
<dbReference type="AlphaFoldDB" id="A0AAD8T3Z6"/>
<keyword evidence="3" id="KW-1185">Reference proteome</keyword>
<proteinExistence type="predicted"/>
<gene>
    <name evidence="2" type="ORF">QYE76_056940</name>
</gene>
<evidence type="ECO:0000313" key="2">
    <source>
        <dbReference type="EMBL" id="KAK1668781.1"/>
    </source>
</evidence>
<feature type="compositionally biased region" description="Basic and acidic residues" evidence="1">
    <location>
        <begin position="41"/>
        <end position="58"/>
    </location>
</feature>
<comment type="caution">
    <text evidence="2">The sequence shown here is derived from an EMBL/GenBank/DDBJ whole genome shotgun (WGS) entry which is preliminary data.</text>
</comment>
<sequence length="106" mass="11750">MTNPLAGLAVSEKLTRSNYLLWQSQVLPPIRGARLTSFLDTKTDAPPETITVEKDGKPSQEANPAYDAWVATDQQVSRWRQSLGLRRITFPPPSTFNVLLGSSPVR</sequence>
<reference evidence="2" key="1">
    <citation type="submission" date="2023-07" db="EMBL/GenBank/DDBJ databases">
        <title>A chromosome-level genome assembly of Lolium multiflorum.</title>
        <authorList>
            <person name="Chen Y."/>
            <person name="Copetti D."/>
            <person name="Kolliker R."/>
            <person name="Studer B."/>
        </authorList>
    </citation>
    <scope>NUCLEOTIDE SEQUENCE</scope>
    <source>
        <strain evidence="2">02402/16</strain>
        <tissue evidence="2">Leaf</tissue>
    </source>
</reference>
<dbReference type="Proteomes" id="UP001231189">
    <property type="component" value="Unassembled WGS sequence"/>
</dbReference>
<evidence type="ECO:0000256" key="1">
    <source>
        <dbReference type="SAM" id="MobiDB-lite"/>
    </source>
</evidence>
<name>A0AAD8T3Z6_LOLMU</name>
<accession>A0AAD8T3Z6</accession>
<evidence type="ECO:0008006" key="4">
    <source>
        <dbReference type="Google" id="ProtNLM"/>
    </source>
</evidence>
<organism evidence="2 3">
    <name type="scientific">Lolium multiflorum</name>
    <name type="common">Italian ryegrass</name>
    <name type="synonym">Lolium perenne subsp. multiflorum</name>
    <dbReference type="NCBI Taxonomy" id="4521"/>
    <lineage>
        <taxon>Eukaryota</taxon>
        <taxon>Viridiplantae</taxon>
        <taxon>Streptophyta</taxon>
        <taxon>Embryophyta</taxon>
        <taxon>Tracheophyta</taxon>
        <taxon>Spermatophyta</taxon>
        <taxon>Magnoliopsida</taxon>
        <taxon>Liliopsida</taxon>
        <taxon>Poales</taxon>
        <taxon>Poaceae</taxon>
        <taxon>BOP clade</taxon>
        <taxon>Pooideae</taxon>
        <taxon>Poodae</taxon>
        <taxon>Poeae</taxon>
        <taxon>Poeae Chloroplast Group 2 (Poeae type)</taxon>
        <taxon>Loliodinae</taxon>
        <taxon>Loliinae</taxon>
        <taxon>Lolium</taxon>
    </lineage>
</organism>
<protein>
    <recommendedName>
        <fullName evidence="4">Retrotransposon Copia-like N-terminal domain-containing protein</fullName>
    </recommendedName>
</protein>